<feature type="domain" description="PAS fold" evidence="1">
    <location>
        <begin position="32"/>
        <end position="120"/>
    </location>
</feature>
<name>A0A5E8AFW0_9SPHN</name>
<dbReference type="InterPro" id="IPR035965">
    <property type="entry name" value="PAS-like_dom_sf"/>
</dbReference>
<reference evidence="2 3" key="1">
    <citation type="submission" date="2019-09" db="EMBL/GenBank/DDBJ databases">
        <authorList>
            <person name="Dittami M. S."/>
        </authorList>
    </citation>
    <scope>NUCLEOTIDE SEQUENCE [LARGE SCALE GENOMIC DNA]</scope>
    <source>
        <strain evidence="2">SPHINGO391</strain>
    </source>
</reference>
<accession>A0A5E8AFW0</accession>
<evidence type="ECO:0000259" key="1">
    <source>
        <dbReference type="Pfam" id="PF00989"/>
    </source>
</evidence>
<proteinExistence type="predicted"/>
<dbReference type="Gene3D" id="3.30.450.20">
    <property type="entry name" value="PAS domain"/>
    <property type="match status" value="1"/>
</dbReference>
<keyword evidence="2" id="KW-0808">Transferase</keyword>
<dbReference type="SUPFAM" id="SSF55785">
    <property type="entry name" value="PYP-like sensor domain (PAS domain)"/>
    <property type="match status" value="1"/>
</dbReference>
<gene>
    <name evidence="2" type="ORF">SPHINGO391_510220</name>
</gene>
<evidence type="ECO:0000313" key="3">
    <source>
        <dbReference type="Proteomes" id="UP000326857"/>
    </source>
</evidence>
<dbReference type="EC" id="2.7.13.3" evidence="2"/>
<dbReference type="GO" id="GO:0004673">
    <property type="term" value="F:protein histidine kinase activity"/>
    <property type="evidence" value="ECO:0007669"/>
    <property type="project" value="UniProtKB-EC"/>
</dbReference>
<evidence type="ECO:0000313" key="2">
    <source>
        <dbReference type="EMBL" id="VVT30109.1"/>
    </source>
</evidence>
<dbReference type="InterPro" id="IPR013767">
    <property type="entry name" value="PAS_fold"/>
</dbReference>
<organism evidence="2 3">
    <name type="scientific">Sphingomonas aurantiaca</name>
    <dbReference type="NCBI Taxonomy" id="185949"/>
    <lineage>
        <taxon>Bacteria</taxon>
        <taxon>Pseudomonadati</taxon>
        <taxon>Pseudomonadota</taxon>
        <taxon>Alphaproteobacteria</taxon>
        <taxon>Sphingomonadales</taxon>
        <taxon>Sphingomonadaceae</taxon>
        <taxon>Sphingomonas</taxon>
    </lineage>
</organism>
<dbReference type="AlphaFoldDB" id="A0A5E8AFW0"/>
<dbReference type="NCBIfam" id="TIGR00229">
    <property type="entry name" value="sensory_box"/>
    <property type="match status" value="1"/>
</dbReference>
<dbReference type="GO" id="GO:0006355">
    <property type="term" value="P:regulation of DNA-templated transcription"/>
    <property type="evidence" value="ECO:0007669"/>
    <property type="project" value="InterPro"/>
</dbReference>
<dbReference type="Proteomes" id="UP000326857">
    <property type="component" value="Unassembled WGS sequence"/>
</dbReference>
<protein>
    <submittedName>
        <fullName evidence="2">Sensor protein FixL</fullName>
        <ecNumber evidence="2">2.7.13.3</ecNumber>
    </submittedName>
</protein>
<dbReference type="Pfam" id="PF00989">
    <property type="entry name" value="PAS"/>
    <property type="match status" value="1"/>
</dbReference>
<dbReference type="CDD" id="cd00130">
    <property type="entry name" value="PAS"/>
    <property type="match status" value="1"/>
</dbReference>
<dbReference type="EMBL" id="CABVLI010000047">
    <property type="protein sequence ID" value="VVT30109.1"/>
    <property type="molecule type" value="Genomic_DNA"/>
</dbReference>
<dbReference type="InterPro" id="IPR000014">
    <property type="entry name" value="PAS"/>
</dbReference>
<sequence length="149" mass="16526">MHGHGPRGAYTFGLNHGAGREIIIAEGCIIHSSSAAVERVFGYSEHEVVSRNVRLLTSADHRIRHDSYVERYLTTSERPIIGIGRVLVGQRTDGTGSPMELSVGEAERAAERIFTGFIRDLTTQQRLELRLVHPDHITAAELAVDREVE</sequence>